<dbReference type="InterPro" id="IPR014500">
    <property type="entry name" value="UCP019307_cupin"/>
</dbReference>
<feature type="region of interest" description="Disordered" evidence="1">
    <location>
        <begin position="143"/>
        <end position="168"/>
    </location>
</feature>
<dbReference type="EMBL" id="PKOZ01000005">
    <property type="protein sequence ID" value="PQD95104.1"/>
    <property type="molecule type" value="Genomic_DNA"/>
</dbReference>
<dbReference type="InterPro" id="IPR014710">
    <property type="entry name" value="RmlC-like_jellyroll"/>
</dbReference>
<dbReference type="CDD" id="cd02219">
    <property type="entry name" value="cupin_YjlB-like"/>
    <property type="match status" value="1"/>
</dbReference>
<sequence length="168" mass="18642">MTDVQFMFFQDDGSIPNNPLLPAAIYKNALPPEKMEAAFHKHNWSNSWTNGILNDHHYHSNTHEVLGVIKGDARLMIGGPSGDMIEVMAGDVIVLPAGTGHKCLESSNGFTVIGAYPNGMDYNMNYGKPEERPEVLEDIKHVPLPNEDPVFGDNGPLFKKWTNPKEKI</sequence>
<evidence type="ECO:0000313" key="4">
    <source>
        <dbReference type="Proteomes" id="UP000239663"/>
    </source>
</evidence>
<name>A0A2S7MZ79_9BACI</name>
<proteinExistence type="predicted"/>
<dbReference type="AlphaFoldDB" id="A0A2S7MZ79"/>
<feature type="domain" description="Cupin type-2" evidence="2">
    <location>
        <begin position="56"/>
        <end position="103"/>
    </location>
</feature>
<accession>A0A2S7MZ79</accession>
<evidence type="ECO:0000256" key="1">
    <source>
        <dbReference type="SAM" id="MobiDB-lite"/>
    </source>
</evidence>
<dbReference type="Gene3D" id="2.60.120.10">
    <property type="entry name" value="Jelly Rolls"/>
    <property type="match status" value="1"/>
</dbReference>
<dbReference type="PIRSF" id="PIRSF019307">
    <property type="entry name" value="UCP019307"/>
    <property type="match status" value="1"/>
</dbReference>
<dbReference type="Pfam" id="PF07883">
    <property type="entry name" value="Cupin_2"/>
    <property type="match status" value="1"/>
</dbReference>
<dbReference type="RefSeq" id="WP_104849364.1">
    <property type="nucleotide sequence ID" value="NZ_PKOZ01000005.1"/>
</dbReference>
<keyword evidence="4" id="KW-1185">Reference proteome</keyword>
<dbReference type="Proteomes" id="UP000239663">
    <property type="component" value="Unassembled WGS sequence"/>
</dbReference>
<reference evidence="3 4" key="1">
    <citation type="submission" date="2017-12" db="EMBL/GenBank/DDBJ databases">
        <title>Taxonomic description and draft genome of Pradoshia cofamensis Gen. nov., sp. nov., a thermotolerant bacillale isolated from anterior gut of earthworm Eisenia fetida.</title>
        <authorList>
            <person name="Saha T."/>
            <person name="Chakraborty R."/>
        </authorList>
    </citation>
    <scope>NUCLEOTIDE SEQUENCE [LARGE SCALE GENOMIC DNA]</scope>
    <source>
        <strain evidence="3 4">EAG3</strain>
    </source>
</reference>
<dbReference type="PANTHER" id="PTHR36448:SF2">
    <property type="entry name" value="CUPIN TYPE-1 DOMAIN-CONTAINING PROTEIN"/>
    <property type="match status" value="1"/>
</dbReference>
<dbReference type="OrthoDB" id="9791759at2"/>
<dbReference type="PANTHER" id="PTHR36448">
    <property type="entry name" value="BLR7373 PROTEIN"/>
    <property type="match status" value="1"/>
</dbReference>
<evidence type="ECO:0000259" key="2">
    <source>
        <dbReference type="Pfam" id="PF07883"/>
    </source>
</evidence>
<gene>
    <name evidence="3" type="ORF">CYL18_09975</name>
</gene>
<dbReference type="InterPro" id="IPR013096">
    <property type="entry name" value="Cupin_2"/>
</dbReference>
<evidence type="ECO:0000313" key="3">
    <source>
        <dbReference type="EMBL" id="PQD95104.1"/>
    </source>
</evidence>
<dbReference type="InterPro" id="IPR011051">
    <property type="entry name" value="RmlC_Cupin_sf"/>
</dbReference>
<comment type="caution">
    <text evidence="3">The sequence shown here is derived from an EMBL/GenBank/DDBJ whole genome shotgun (WGS) entry which is preliminary data.</text>
</comment>
<organism evidence="3 4">
    <name type="scientific">Pradoshia eiseniae</name>
    <dbReference type="NCBI Taxonomy" id="2064768"/>
    <lineage>
        <taxon>Bacteria</taxon>
        <taxon>Bacillati</taxon>
        <taxon>Bacillota</taxon>
        <taxon>Bacilli</taxon>
        <taxon>Bacillales</taxon>
        <taxon>Bacillaceae</taxon>
        <taxon>Pradoshia</taxon>
    </lineage>
</organism>
<dbReference type="SUPFAM" id="SSF51182">
    <property type="entry name" value="RmlC-like cupins"/>
    <property type="match status" value="1"/>
</dbReference>
<protein>
    <recommendedName>
        <fullName evidence="2">Cupin type-2 domain-containing protein</fullName>
    </recommendedName>
</protein>
<dbReference type="InterPro" id="IPR047121">
    <property type="entry name" value="YjiB-like"/>
</dbReference>